<evidence type="ECO:0000313" key="3">
    <source>
        <dbReference type="Proteomes" id="UP000051621"/>
    </source>
</evidence>
<evidence type="ECO:0000313" key="2">
    <source>
        <dbReference type="EMBL" id="KRL00581.1"/>
    </source>
</evidence>
<sequence>MGKMADFFIDTDTASTQLPQNNRPKMFMFGIPSYTNMGDQAVSLAARIFFEKEFSNYQYIEIMDYDNNAGIEAVKKIITKQDIVGYVGGGNMGSLYTDIEEDRRAVFSTFTSNLTISFPQSIHFEKTAYGEKEKQLSQEAYGKNHNLVLLARDAQSYRRMQKTFENKVVFIPDMVLYLKPTDFKFKRTGALFILRHDGEKILDESFIESLRMILKKRYSLDRTDTVLKMPTRITPITRARLFEEQLQKIARQELIISDRFHAMVFSVLTQTPCLLFGNSYGKGKHAYYDWLENISWIKYSDERDITRIGREIEAITSAQTHSYDLQPNFRPLRQIIVNYIAAVATLR</sequence>
<reference evidence="2 3" key="1">
    <citation type="journal article" date="2015" name="Genome Announc.">
        <title>Expanding the biotechnology potential of lactobacilli through comparative genomics of 213 strains and associated genera.</title>
        <authorList>
            <person name="Sun Z."/>
            <person name="Harris H.M."/>
            <person name="McCann A."/>
            <person name="Guo C."/>
            <person name="Argimon S."/>
            <person name="Zhang W."/>
            <person name="Yang X."/>
            <person name="Jeffery I.B."/>
            <person name="Cooney J.C."/>
            <person name="Kagawa T.F."/>
            <person name="Liu W."/>
            <person name="Song Y."/>
            <person name="Salvetti E."/>
            <person name="Wrobel A."/>
            <person name="Rasinkangas P."/>
            <person name="Parkhill J."/>
            <person name="Rea M.C."/>
            <person name="O'Sullivan O."/>
            <person name="Ritari J."/>
            <person name="Douillard F.P."/>
            <person name="Paul Ross R."/>
            <person name="Yang R."/>
            <person name="Briner A.E."/>
            <person name="Felis G.E."/>
            <person name="de Vos W.M."/>
            <person name="Barrangou R."/>
            <person name="Klaenhammer T.R."/>
            <person name="Caufield P.W."/>
            <person name="Cui Y."/>
            <person name="Zhang H."/>
            <person name="O'Toole P.W."/>
        </authorList>
    </citation>
    <scope>NUCLEOTIDE SEQUENCE [LARGE SCALE GENOMIC DNA]</scope>
    <source>
        <strain evidence="2 3">DSM 19910</strain>
    </source>
</reference>
<name>A0A0R1M631_9LACO</name>
<dbReference type="Proteomes" id="UP000051621">
    <property type="component" value="Unassembled WGS sequence"/>
</dbReference>
<keyword evidence="3" id="KW-1185">Reference proteome</keyword>
<organism evidence="2 3">
    <name type="scientific">Liquorilactobacillus capillatus DSM 19910</name>
    <dbReference type="NCBI Taxonomy" id="1423731"/>
    <lineage>
        <taxon>Bacteria</taxon>
        <taxon>Bacillati</taxon>
        <taxon>Bacillota</taxon>
        <taxon>Bacilli</taxon>
        <taxon>Lactobacillales</taxon>
        <taxon>Lactobacillaceae</taxon>
        <taxon>Liquorilactobacillus</taxon>
    </lineage>
</organism>
<protein>
    <submittedName>
        <fullName evidence="2">Exopolysaccharide biosynthesis protein</fullName>
    </submittedName>
</protein>
<feature type="domain" description="Polysaccharide pyruvyl transferase" evidence="1">
    <location>
        <begin position="36"/>
        <end position="280"/>
    </location>
</feature>
<dbReference type="Pfam" id="PF04230">
    <property type="entry name" value="PS_pyruv_trans"/>
    <property type="match status" value="1"/>
</dbReference>
<dbReference type="PATRIC" id="fig|1423731.3.peg.1993"/>
<dbReference type="EMBL" id="AZEF01000041">
    <property type="protein sequence ID" value="KRL00581.1"/>
    <property type="molecule type" value="Genomic_DNA"/>
</dbReference>
<dbReference type="AlphaFoldDB" id="A0A0R1M631"/>
<comment type="caution">
    <text evidence="2">The sequence shown here is derived from an EMBL/GenBank/DDBJ whole genome shotgun (WGS) entry which is preliminary data.</text>
</comment>
<proteinExistence type="predicted"/>
<dbReference type="InterPro" id="IPR007345">
    <property type="entry name" value="Polysacch_pyruvyl_Trfase"/>
</dbReference>
<accession>A0A0R1M631</accession>
<gene>
    <name evidence="2" type="ORF">FC81_GL001938</name>
</gene>
<dbReference type="STRING" id="1423731.FC81_GL001938"/>
<evidence type="ECO:0000259" key="1">
    <source>
        <dbReference type="Pfam" id="PF04230"/>
    </source>
</evidence>